<dbReference type="KEGG" id="nec:KGD82_21720"/>
<dbReference type="AlphaFoldDB" id="A0A975L7G0"/>
<dbReference type="Gene3D" id="3.90.1200.10">
    <property type="match status" value="1"/>
</dbReference>
<reference evidence="1" key="1">
    <citation type="submission" date="2021-05" db="EMBL/GenBank/DDBJ databases">
        <authorList>
            <person name="Kaiqin L."/>
            <person name="Jian G."/>
        </authorList>
    </citation>
    <scope>NUCLEOTIDE SEQUENCE</scope>
    <source>
        <strain evidence="1">HDS5</strain>
    </source>
</reference>
<name>A0A975L7G0_9ACTN</name>
<dbReference type="GO" id="GO:0019748">
    <property type="term" value="P:secondary metabolic process"/>
    <property type="evidence" value="ECO:0007669"/>
    <property type="project" value="InterPro"/>
</dbReference>
<dbReference type="InterPro" id="IPR006748">
    <property type="entry name" value="NH2Glyco/OHUrea_AB-resist_kin"/>
</dbReference>
<sequence>MNDGTAQFVDDRQRRRLERRFGGHVTEWLAELPAIVEKLTSEWGLTVEGPAPHGRTSVVLYVRRSDGGEGVLKISPDSGLSVSEADLLRMWAPSRRVPDVWGVDADRGAFLMERVEGHTVASTGVVPSMETIGGLIAELHAVEVGPAERRELRPLSARVQFVFEMWGREREEGAAADIVPAPVMHRGAANARDLAHGEVDVVPLHGDLHPGNVIDGGERGLVALDPRACLGDGAADAVDWAVWRAADVAEVERRVDALARAMSVDANRLMEWVRAFAPCFAVAKANRGQTDSVEFDLMMDLCGAAAP</sequence>
<gene>
    <name evidence="1" type="ORF">KGD82_21720</name>
</gene>
<dbReference type="Pfam" id="PF04655">
    <property type="entry name" value="APH_6_hur"/>
    <property type="match status" value="1"/>
</dbReference>
<keyword evidence="2" id="KW-1185">Reference proteome</keyword>
<organism evidence="1 2">
    <name type="scientific">Nocardiopsis eucommiae</name>
    <dbReference type="NCBI Taxonomy" id="2831970"/>
    <lineage>
        <taxon>Bacteria</taxon>
        <taxon>Bacillati</taxon>
        <taxon>Actinomycetota</taxon>
        <taxon>Actinomycetes</taxon>
        <taxon>Streptosporangiales</taxon>
        <taxon>Nocardiopsidaceae</taxon>
        <taxon>Nocardiopsis</taxon>
    </lineage>
</organism>
<proteinExistence type="predicted"/>
<evidence type="ECO:0000313" key="1">
    <source>
        <dbReference type="EMBL" id="QVJ00939.1"/>
    </source>
</evidence>
<dbReference type="InterPro" id="IPR011009">
    <property type="entry name" value="Kinase-like_dom_sf"/>
</dbReference>
<evidence type="ECO:0000313" key="2">
    <source>
        <dbReference type="Proteomes" id="UP000682416"/>
    </source>
</evidence>
<dbReference type="Proteomes" id="UP000682416">
    <property type="component" value="Chromosome"/>
</dbReference>
<dbReference type="GO" id="GO:0016773">
    <property type="term" value="F:phosphotransferase activity, alcohol group as acceptor"/>
    <property type="evidence" value="ECO:0007669"/>
    <property type="project" value="InterPro"/>
</dbReference>
<dbReference type="SUPFAM" id="SSF56112">
    <property type="entry name" value="Protein kinase-like (PK-like)"/>
    <property type="match status" value="1"/>
</dbReference>
<protein>
    <submittedName>
        <fullName evidence="1">Phosphotransferase</fullName>
    </submittedName>
</protein>
<dbReference type="EMBL" id="CP074402">
    <property type="protein sequence ID" value="QVJ00939.1"/>
    <property type="molecule type" value="Genomic_DNA"/>
</dbReference>
<accession>A0A975L7G0</accession>